<dbReference type="GO" id="GO:0015074">
    <property type="term" value="P:DNA integration"/>
    <property type="evidence" value="ECO:0007669"/>
    <property type="project" value="InterPro"/>
</dbReference>
<dbReference type="PANTHER" id="PTHR42648">
    <property type="entry name" value="TRANSPOSASE, PUTATIVE-RELATED"/>
    <property type="match status" value="1"/>
</dbReference>
<keyword evidence="4" id="KW-1185">Reference proteome</keyword>
<gene>
    <name evidence="3" type="ORF">Salat_2443100</name>
</gene>
<feature type="region of interest" description="Disordered" evidence="1">
    <location>
        <begin position="273"/>
        <end position="332"/>
    </location>
</feature>
<evidence type="ECO:0000313" key="3">
    <source>
        <dbReference type="EMBL" id="KAK4420300.1"/>
    </source>
</evidence>
<dbReference type="InterPro" id="IPR039537">
    <property type="entry name" value="Retrotran_Ty1/copia-like"/>
</dbReference>
<name>A0AAE1XY89_9LAMI</name>
<proteinExistence type="predicted"/>
<evidence type="ECO:0000259" key="2">
    <source>
        <dbReference type="PROSITE" id="PS50994"/>
    </source>
</evidence>
<dbReference type="InterPro" id="IPR012337">
    <property type="entry name" value="RNaseH-like_sf"/>
</dbReference>
<dbReference type="PROSITE" id="PS50994">
    <property type="entry name" value="INTEGRASE"/>
    <property type="match status" value="1"/>
</dbReference>
<dbReference type="EMBL" id="JACGWO010000009">
    <property type="protein sequence ID" value="KAK4420300.1"/>
    <property type="molecule type" value="Genomic_DNA"/>
</dbReference>
<dbReference type="Proteomes" id="UP001293254">
    <property type="component" value="Unassembled WGS sequence"/>
</dbReference>
<feature type="compositionally biased region" description="Basic and acidic residues" evidence="1">
    <location>
        <begin position="297"/>
        <end position="313"/>
    </location>
</feature>
<dbReference type="Gene3D" id="3.30.420.10">
    <property type="entry name" value="Ribonuclease H-like superfamily/Ribonuclease H"/>
    <property type="match status" value="1"/>
</dbReference>
<sequence length="413" mass="46514">MITNSASWVLDTGCGAHIYNDLQMLKRSRKLGSGDMILKFGNGKAISAEAVGSTTLVARSHIPRQDEKIDKGRLATGLLDLIHTNICGPLRTQARGGFSYFITFTDNHSRYGYVYLMRYKPETPERFKELRVEVENQTNCNIKVLRSDRGGEYLSTVFLDYLKENGIISEWTPPGSPQLNSVSERRNRTLLDMVRSMMSFTNLPLSFWGYALETTAKLLNLAPTSVLTQTTYEIWHDKPATYNYLKVFVSRNAVFLEQGFPEDTQPDELILEESSDGNQSSEVAADSSLRGFRINTRRTDQPREVQHARHEGQPQEGPAPVPEPPFPIQSAPTVTTDVPVLRRSTRESRPPVRYGFLNTTGILDNDPKTYGEVMSDIDSGKWLEAMKTEIDAMSENQVWRLVDPPKGVKPVDC</sequence>
<dbReference type="PANTHER" id="PTHR42648:SF27">
    <property type="entry name" value="RNA-DIRECTED DNA POLYMERASE"/>
    <property type="match status" value="1"/>
</dbReference>
<dbReference type="AlphaFoldDB" id="A0AAE1XY89"/>
<dbReference type="GO" id="GO:0003676">
    <property type="term" value="F:nucleic acid binding"/>
    <property type="evidence" value="ECO:0007669"/>
    <property type="project" value="InterPro"/>
</dbReference>
<dbReference type="SUPFAM" id="SSF53098">
    <property type="entry name" value="Ribonuclease H-like"/>
    <property type="match status" value="1"/>
</dbReference>
<feature type="compositionally biased region" description="Pro residues" evidence="1">
    <location>
        <begin position="317"/>
        <end position="327"/>
    </location>
</feature>
<reference evidence="3" key="2">
    <citation type="journal article" date="2024" name="Plant">
        <title>Genomic evolution and insights into agronomic trait innovations of Sesamum species.</title>
        <authorList>
            <person name="Miao H."/>
            <person name="Wang L."/>
            <person name="Qu L."/>
            <person name="Liu H."/>
            <person name="Sun Y."/>
            <person name="Le M."/>
            <person name="Wang Q."/>
            <person name="Wei S."/>
            <person name="Zheng Y."/>
            <person name="Lin W."/>
            <person name="Duan Y."/>
            <person name="Cao H."/>
            <person name="Xiong S."/>
            <person name="Wang X."/>
            <person name="Wei L."/>
            <person name="Li C."/>
            <person name="Ma Q."/>
            <person name="Ju M."/>
            <person name="Zhao R."/>
            <person name="Li G."/>
            <person name="Mu C."/>
            <person name="Tian Q."/>
            <person name="Mei H."/>
            <person name="Zhang T."/>
            <person name="Gao T."/>
            <person name="Zhang H."/>
        </authorList>
    </citation>
    <scope>NUCLEOTIDE SEQUENCE</scope>
    <source>
        <strain evidence="3">3651</strain>
    </source>
</reference>
<protein>
    <submittedName>
        <fullName evidence="3">Retrovirus-related Pol polyprotein from transposon TNT 1-94</fullName>
    </submittedName>
</protein>
<organism evidence="3 4">
    <name type="scientific">Sesamum alatum</name>
    <dbReference type="NCBI Taxonomy" id="300844"/>
    <lineage>
        <taxon>Eukaryota</taxon>
        <taxon>Viridiplantae</taxon>
        <taxon>Streptophyta</taxon>
        <taxon>Embryophyta</taxon>
        <taxon>Tracheophyta</taxon>
        <taxon>Spermatophyta</taxon>
        <taxon>Magnoliopsida</taxon>
        <taxon>eudicotyledons</taxon>
        <taxon>Gunneridae</taxon>
        <taxon>Pentapetalae</taxon>
        <taxon>asterids</taxon>
        <taxon>lamiids</taxon>
        <taxon>Lamiales</taxon>
        <taxon>Pedaliaceae</taxon>
        <taxon>Sesamum</taxon>
    </lineage>
</organism>
<accession>A0AAE1XY89</accession>
<dbReference type="InterPro" id="IPR001584">
    <property type="entry name" value="Integrase_cat-core"/>
</dbReference>
<dbReference type="InterPro" id="IPR036397">
    <property type="entry name" value="RNaseH_sf"/>
</dbReference>
<comment type="caution">
    <text evidence="3">The sequence shown here is derived from an EMBL/GenBank/DDBJ whole genome shotgun (WGS) entry which is preliminary data.</text>
</comment>
<reference evidence="3" key="1">
    <citation type="submission" date="2020-06" db="EMBL/GenBank/DDBJ databases">
        <authorList>
            <person name="Li T."/>
            <person name="Hu X."/>
            <person name="Zhang T."/>
            <person name="Song X."/>
            <person name="Zhang H."/>
            <person name="Dai N."/>
            <person name="Sheng W."/>
            <person name="Hou X."/>
            <person name="Wei L."/>
        </authorList>
    </citation>
    <scope>NUCLEOTIDE SEQUENCE</scope>
    <source>
        <strain evidence="3">3651</strain>
        <tissue evidence="3">Leaf</tissue>
    </source>
</reference>
<evidence type="ECO:0000313" key="4">
    <source>
        <dbReference type="Proteomes" id="UP001293254"/>
    </source>
</evidence>
<evidence type="ECO:0000256" key="1">
    <source>
        <dbReference type="SAM" id="MobiDB-lite"/>
    </source>
</evidence>
<feature type="domain" description="Integrase catalytic" evidence="2">
    <location>
        <begin position="59"/>
        <end position="239"/>
    </location>
</feature>
<dbReference type="Pfam" id="PF00665">
    <property type="entry name" value="rve"/>
    <property type="match status" value="1"/>
</dbReference>